<comment type="caution">
    <text evidence="2">The sequence shown here is derived from an EMBL/GenBank/DDBJ whole genome shotgun (WGS) entry which is preliminary data.</text>
</comment>
<feature type="chain" id="PRO_5013700380" evidence="1">
    <location>
        <begin position="22"/>
        <end position="165"/>
    </location>
</feature>
<dbReference type="Pfam" id="PF06347">
    <property type="entry name" value="SH3_4"/>
    <property type="match status" value="2"/>
</dbReference>
<keyword evidence="3" id="KW-1185">Reference proteome</keyword>
<evidence type="ECO:0000256" key="1">
    <source>
        <dbReference type="SAM" id="SignalP"/>
    </source>
</evidence>
<keyword evidence="1" id="KW-0732">Signal</keyword>
<reference evidence="2 3" key="1">
    <citation type="submission" date="2016-08" db="EMBL/GenBank/DDBJ databases">
        <title>Draft genome of Amylibacter sp. strain 4G11.</title>
        <authorList>
            <person name="Wong S.-K."/>
            <person name="Hamasaki K."/>
            <person name="Yoshizawa S."/>
        </authorList>
    </citation>
    <scope>NUCLEOTIDE SEQUENCE [LARGE SCALE GENOMIC DNA]</scope>
    <source>
        <strain evidence="2 3">4G11</strain>
    </source>
</reference>
<organism evidence="2 3">
    <name type="scientific">Paramylibacter kogurei</name>
    <dbReference type="NCBI Taxonomy" id="1889778"/>
    <lineage>
        <taxon>Bacteria</taxon>
        <taxon>Pseudomonadati</taxon>
        <taxon>Pseudomonadota</taxon>
        <taxon>Alphaproteobacteria</taxon>
        <taxon>Rhodobacterales</taxon>
        <taxon>Paracoccaceae</taxon>
        <taxon>Paramylibacter</taxon>
    </lineage>
</organism>
<accession>A0A2G5K351</accession>
<evidence type="ECO:0000313" key="2">
    <source>
        <dbReference type="EMBL" id="PIB23956.1"/>
    </source>
</evidence>
<dbReference type="AlphaFoldDB" id="A0A2G5K351"/>
<dbReference type="OrthoDB" id="9810773at2"/>
<evidence type="ECO:0000313" key="3">
    <source>
        <dbReference type="Proteomes" id="UP000231516"/>
    </source>
</evidence>
<gene>
    <name evidence="2" type="ORF">BFP76_01500</name>
</gene>
<dbReference type="EMBL" id="MDGM01000012">
    <property type="protein sequence ID" value="PIB23956.1"/>
    <property type="molecule type" value="Genomic_DNA"/>
</dbReference>
<name>A0A2G5K351_9RHOB</name>
<dbReference type="GO" id="GO:0004812">
    <property type="term" value="F:aminoacyl-tRNA ligase activity"/>
    <property type="evidence" value="ECO:0007669"/>
    <property type="project" value="UniProtKB-KW"/>
</dbReference>
<feature type="signal peptide" evidence="1">
    <location>
        <begin position="1"/>
        <end position="21"/>
    </location>
</feature>
<sequence length="165" mass="18714">MIKNQYLGALCAVFMTSSAYAETERGPVTNLPMPRFVSMKTNEGNVRRGPSLTHRIDWVFKHEDMPLMVVGEYGHWRRVLDADGQGGWMHFRLLSGVRTVTIEKNRTPMRRKPYEGSEAVAFAEDGVIARLGECTLDWCKISAGKIRGWVKKGEIWGVGKNELRD</sequence>
<keyword evidence="2" id="KW-0030">Aminoacyl-tRNA synthetase</keyword>
<dbReference type="Proteomes" id="UP000231516">
    <property type="component" value="Unassembled WGS sequence"/>
</dbReference>
<keyword evidence="2" id="KW-0436">Ligase</keyword>
<dbReference type="InterPro" id="IPR010466">
    <property type="entry name" value="DUF1058"/>
</dbReference>
<dbReference type="RefSeq" id="WP_099592234.1">
    <property type="nucleotide sequence ID" value="NZ_MDGM01000012.1"/>
</dbReference>
<proteinExistence type="predicted"/>
<protein>
    <submittedName>
        <fullName evidence="2">Aspartyl-trna synthetase</fullName>
    </submittedName>
</protein>